<feature type="transmembrane region" description="Helical" evidence="2">
    <location>
        <begin position="133"/>
        <end position="154"/>
    </location>
</feature>
<feature type="compositionally biased region" description="Low complexity" evidence="1">
    <location>
        <begin position="251"/>
        <end position="264"/>
    </location>
</feature>
<dbReference type="EMBL" id="FNXT01000127">
    <property type="protein sequence ID" value="SZX61157.1"/>
    <property type="molecule type" value="Genomic_DNA"/>
</dbReference>
<name>A0A383V6C6_TETOB</name>
<dbReference type="GO" id="GO:0000902">
    <property type="term" value="P:cell morphogenesis"/>
    <property type="evidence" value="ECO:0007669"/>
    <property type="project" value="InterPro"/>
</dbReference>
<keyword evidence="2" id="KW-1133">Transmembrane helix</keyword>
<keyword evidence="2" id="KW-0472">Membrane</keyword>
<dbReference type="Gene3D" id="2.160.20.70">
    <property type="match status" value="1"/>
</dbReference>
<feature type="transmembrane region" description="Helical" evidence="2">
    <location>
        <begin position="89"/>
        <end position="113"/>
    </location>
</feature>
<gene>
    <name evidence="3" type="ORF">BQ4739_LOCUS1680</name>
</gene>
<accession>A0A383V6C6</accession>
<keyword evidence="4" id="KW-1185">Reference proteome</keyword>
<evidence type="ECO:0000256" key="1">
    <source>
        <dbReference type="SAM" id="MobiDB-lite"/>
    </source>
</evidence>
<dbReference type="InterPro" id="IPR036145">
    <property type="entry name" value="MinC_C_sf"/>
</dbReference>
<evidence type="ECO:0000313" key="4">
    <source>
        <dbReference type="Proteomes" id="UP000256970"/>
    </source>
</evidence>
<dbReference type="Proteomes" id="UP000256970">
    <property type="component" value="Unassembled WGS sequence"/>
</dbReference>
<dbReference type="SUPFAM" id="SSF63848">
    <property type="entry name" value="Cell-division inhibitor MinC, C-terminal domain"/>
    <property type="match status" value="1"/>
</dbReference>
<protein>
    <submittedName>
        <fullName evidence="3">Uncharacterized protein</fullName>
    </submittedName>
</protein>
<organism evidence="3 4">
    <name type="scientific">Tetradesmus obliquus</name>
    <name type="common">Green alga</name>
    <name type="synonym">Acutodesmus obliquus</name>
    <dbReference type="NCBI Taxonomy" id="3088"/>
    <lineage>
        <taxon>Eukaryota</taxon>
        <taxon>Viridiplantae</taxon>
        <taxon>Chlorophyta</taxon>
        <taxon>core chlorophytes</taxon>
        <taxon>Chlorophyceae</taxon>
        <taxon>CS clade</taxon>
        <taxon>Sphaeropleales</taxon>
        <taxon>Scenedesmaceae</taxon>
        <taxon>Tetradesmus</taxon>
    </lineage>
</organism>
<sequence>MVWGRLAGHVHAGCEGDRGATISALELRGAHLVIANVKSLAAARVTVPGPHTARVVQIGRNQVMQLHPLGPAHPRASSAGLAKSFTRWLLWYPAAAAALFTGLYALLAGVALLAAPKAVLGLLFDVSTVAAGWIRLGGVLFATFGLQYLGAALLDWRLASSSSSSSLGVPDMPFRPASPHSPSPAEDEQQQQQQQQQQAGGAADAGDGHRSPLQSMGGSNSSSIDGGGGSRSPQLQPAATVAAARSMQGASSSSSSSSSSRSSSPPGDDHLPLQQQQQQQQHKQQQQRDAAATAAAAAAAVHNPPASWLYSSNGFYEASVWSRLVLAALFCGLVAVKQCGPGLLLLAALNVMGAFGMLGALKKQWMLHVMGDMPNEMLMMLL</sequence>
<keyword evidence="2" id="KW-0812">Transmembrane</keyword>
<feature type="compositionally biased region" description="Low complexity" evidence="1">
    <location>
        <begin position="190"/>
        <end position="224"/>
    </location>
</feature>
<feature type="compositionally biased region" description="Low complexity" evidence="1">
    <location>
        <begin position="274"/>
        <end position="284"/>
    </location>
</feature>
<dbReference type="InterPro" id="IPR016098">
    <property type="entry name" value="CAP/MinC_C"/>
</dbReference>
<proteinExistence type="predicted"/>
<evidence type="ECO:0000256" key="2">
    <source>
        <dbReference type="SAM" id="Phobius"/>
    </source>
</evidence>
<reference evidence="3 4" key="1">
    <citation type="submission" date="2016-10" db="EMBL/GenBank/DDBJ databases">
        <authorList>
            <person name="Cai Z."/>
        </authorList>
    </citation>
    <scope>NUCLEOTIDE SEQUENCE [LARGE SCALE GENOMIC DNA]</scope>
</reference>
<evidence type="ECO:0000313" key="3">
    <source>
        <dbReference type="EMBL" id="SZX61157.1"/>
    </source>
</evidence>
<feature type="region of interest" description="Disordered" evidence="1">
    <location>
        <begin position="167"/>
        <end position="297"/>
    </location>
</feature>
<dbReference type="AlphaFoldDB" id="A0A383V6C6"/>
<feature type="transmembrane region" description="Helical" evidence="2">
    <location>
        <begin position="342"/>
        <end position="361"/>
    </location>
</feature>